<dbReference type="EMBL" id="NEXH01000014">
    <property type="protein sequence ID" value="PSN95054.1"/>
    <property type="molecule type" value="Genomic_DNA"/>
</dbReference>
<accession>A0A2R6B8R5</accession>
<organism evidence="1 2">
    <name type="scientific">Candidatus Marsarchaeota G2 archaeon ECH_B_2</name>
    <dbReference type="NCBI Taxonomy" id="1978160"/>
    <lineage>
        <taxon>Archaea</taxon>
        <taxon>Candidatus Marsarchaeota</taxon>
        <taxon>Candidatus Marsarchaeota group 2</taxon>
    </lineage>
</organism>
<sequence length="95" mass="10135">MDQEYNSGPLTSNNPYPSGTTEVVIGIVYTQNVWIDAFVFKVPAQGWVSATECGFGNATAIDVAFYPVNTQTNGEYSSGYPAGYSASNPIPNNTV</sequence>
<protein>
    <submittedName>
        <fullName evidence="1">Uncharacterized protein</fullName>
    </submittedName>
</protein>
<evidence type="ECO:0000313" key="2">
    <source>
        <dbReference type="Proteomes" id="UP000241284"/>
    </source>
</evidence>
<comment type="caution">
    <text evidence="1">The sequence shown here is derived from an EMBL/GenBank/DDBJ whole genome shotgun (WGS) entry which is preliminary data.</text>
</comment>
<name>A0A2R6B8R5_9ARCH</name>
<evidence type="ECO:0000313" key="1">
    <source>
        <dbReference type="EMBL" id="PSN95054.1"/>
    </source>
</evidence>
<dbReference type="AlphaFoldDB" id="A0A2R6B8R5"/>
<dbReference type="Proteomes" id="UP000241284">
    <property type="component" value="Unassembled WGS sequence"/>
</dbReference>
<proteinExistence type="predicted"/>
<gene>
    <name evidence="1" type="ORF">B9Q06_07020</name>
</gene>
<reference evidence="1 2" key="1">
    <citation type="submission" date="2017-04" db="EMBL/GenBank/DDBJ databases">
        <title>Novel microbial lineages endemic to geothermal iron-oxide mats fill important gaps in the evolutionary history of Archaea.</title>
        <authorList>
            <person name="Jay Z.J."/>
            <person name="Beam J.P."/>
            <person name="Dlakic M."/>
            <person name="Rusch D.B."/>
            <person name="Kozubal M.A."/>
            <person name="Inskeep W.P."/>
        </authorList>
    </citation>
    <scope>NUCLEOTIDE SEQUENCE [LARGE SCALE GENOMIC DNA]</scope>
    <source>
        <strain evidence="1">ECH_B_2</strain>
    </source>
</reference>